<dbReference type="VEuPathDB" id="FungiDB:EYZ11_007831"/>
<dbReference type="EMBL" id="SOSA01000315">
    <property type="protein sequence ID" value="THC92692.1"/>
    <property type="molecule type" value="Genomic_DNA"/>
</dbReference>
<evidence type="ECO:0000256" key="1">
    <source>
        <dbReference type="SAM" id="MobiDB-lite"/>
    </source>
</evidence>
<reference evidence="2 3" key="1">
    <citation type="submission" date="2019-03" db="EMBL/GenBank/DDBJ databases">
        <title>The genome sequence of a newly discovered highly antifungal drug resistant Aspergillus species, Aspergillus tanneri NIH 1004.</title>
        <authorList>
            <person name="Mounaud S."/>
            <person name="Singh I."/>
            <person name="Joardar V."/>
            <person name="Pakala S."/>
            <person name="Pakala S."/>
            <person name="Venepally P."/>
            <person name="Hoover J."/>
            <person name="Nierman W."/>
            <person name="Chung J."/>
            <person name="Losada L."/>
        </authorList>
    </citation>
    <scope>NUCLEOTIDE SEQUENCE [LARGE SCALE GENOMIC DNA]</scope>
    <source>
        <strain evidence="2 3">NIH1004</strain>
    </source>
</reference>
<comment type="caution">
    <text evidence="2">The sequence shown here is derived from an EMBL/GenBank/DDBJ whole genome shotgun (WGS) entry which is preliminary data.</text>
</comment>
<dbReference type="Proteomes" id="UP000308092">
    <property type="component" value="Unassembled WGS sequence"/>
</dbReference>
<protein>
    <submittedName>
        <fullName evidence="2">Uncharacterized protein</fullName>
    </submittedName>
</protein>
<accession>A0A4S3JCA6</accession>
<evidence type="ECO:0000313" key="3">
    <source>
        <dbReference type="Proteomes" id="UP000308092"/>
    </source>
</evidence>
<name>A0A4S3JCA6_9EURO</name>
<evidence type="ECO:0000313" key="2">
    <source>
        <dbReference type="EMBL" id="THC92692.1"/>
    </source>
</evidence>
<keyword evidence="3" id="KW-1185">Reference proteome</keyword>
<sequence length="45" mass="4742">MQATWDFSGGSVGRAGSLDGADGIHSRECPEGISPPCDDYEQDAR</sequence>
<dbReference type="AlphaFoldDB" id="A0A4S3JCA6"/>
<gene>
    <name evidence="2" type="ORF">EYZ11_007831</name>
</gene>
<feature type="region of interest" description="Disordered" evidence="1">
    <location>
        <begin position="1"/>
        <end position="45"/>
    </location>
</feature>
<organism evidence="2 3">
    <name type="scientific">Aspergillus tanneri</name>
    <dbReference type="NCBI Taxonomy" id="1220188"/>
    <lineage>
        <taxon>Eukaryota</taxon>
        <taxon>Fungi</taxon>
        <taxon>Dikarya</taxon>
        <taxon>Ascomycota</taxon>
        <taxon>Pezizomycotina</taxon>
        <taxon>Eurotiomycetes</taxon>
        <taxon>Eurotiomycetidae</taxon>
        <taxon>Eurotiales</taxon>
        <taxon>Aspergillaceae</taxon>
        <taxon>Aspergillus</taxon>
        <taxon>Aspergillus subgen. Circumdati</taxon>
    </lineage>
</organism>
<proteinExistence type="predicted"/>